<reference evidence="2" key="1">
    <citation type="submission" date="2020-05" db="EMBL/GenBank/DDBJ databases">
        <title>WGS assembly of Panicum virgatum.</title>
        <authorList>
            <person name="Lovell J.T."/>
            <person name="Jenkins J."/>
            <person name="Shu S."/>
            <person name="Juenger T.E."/>
            <person name="Schmutz J."/>
        </authorList>
    </citation>
    <scope>NUCLEOTIDE SEQUENCE</scope>
    <source>
        <strain evidence="2">AP13</strain>
    </source>
</reference>
<proteinExistence type="predicted"/>
<protein>
    <submittedName>
        <fullName evidence="2">Uncharacterized protein</fullName>
    </submittedName>
</protein>
<keyword evidence="3" id="KW-1185">Reference proteome</keyword>
<feature type="compositionally biased region" description="Basic and acidic residues" evidence="1">
    <location>
        <begin position="107"/>
        <end position="124"/>
    </location>
</feature>
<evidence type="ECO:0000313" key="3">
    <source>
        <dbReference type="Proteomes" id="UP000823388"/>
    </source>
</evidence>
<feature type="compositionally biased region" description="Basic residues" evidence="1">
    <location>
        <begin position="54"/>
        <end position="67"/>
    </location>
</feature>
<gene>
    <name evidence="2" type="ORF">PVAP13_8KG353302</name>
</gene>
<evidence type="ECO:0000313" key="2">
    <source>
        <dbReference type="EMBL" id="KAG2563459.1"/>
    </source>
</evidence>
<feature type="compositionally biased region" description="Basic and acidic residues" evidence="1">
    <location>
        <begin position="21"/>
        <end position="35"/>
    </location>
</feature>
<sequence length="143" mass="15205">SAVRRPDAQYSSSVPGGWSRARREGTEPGARDVRARRAGHRGAIHPSDPSRKGAPAHRHHGQLRRRRDAPAAADGNDVRALAPDEAPGALCHSSCGRRSSPPIQRGPGERRAGRRADVIGRDARAPPPRLGRAAAHGAARRGQ</sequence>
<feature type="region of interest" description="Disordered" evidence="1">
    <location>
        <begin position="1"/>
        <end position="143"/>
    </location>
</feature>
<feature type="non-terminal residue" evidence="2">
    <location>
        <position position="1"/>
    </location>
</feature>
<name>A0A8T0PSH8_PANVG</name>
<evidence type="ECO:0000256" key="1">
    <source>
        <dbReference type="SAM" id="MobiDB-lite"/>
    </source>
</evidence>
<dbReference type="EMBL" id="CM029051">
    <property type="protein sequence ID" value="KAG2563459.1"/>
    <property type="molecule type" value="Genomic_DNA"/>
</dbReference>
<accession>A0A8T0PSH8</accession>
<dbReference type="AlphaFoldDB" id="A0A8T0PSH8"/>
<dbReference type="Proteomes" id="UP000823388">
    <property type="component" value="Chromosome 8K"/>
</dbReference>
<organism evidence="2 3">
    <name type="scientific">Panicum virgatum</name>
    <name type="common">Blackwell switchgrass</name>
    <dbReference type="NCBI Taxonomy" id="38727"/>
    <lineage>
        <taxon>Eukaryota</taxon>
        <taxon>Viridiplantae</taxon>
        <taxon>Streptophyta</taxon>
        <taxon>Embryophyta</taxon>
        <taxon>Tracheophyta</taxon>
        <taxon>Spermatophyta</taxon>
        <taxon>Magnoliopsida</taxon>
        <taxon>Liliopsida</taxon>
        <taxon>Poales</taxon>
        <taxon>Poaceae</taxon>
        <taxon>PACMAD clade</taxon>
        <taxon>Panicoideae</taxon>
        <taxon>Panicodae</taxon>
        <taxon>Paniceae</taxon>
        <taxon>Panicinae</taxon>
        <taxon>Panicum</taxon>
        <taxon>Panicum sect. Hiantes</taxon>
    </lineage>
</organism>
<comment type="caution">
    <text evidence="2">The sequence shown here is derived from an EMBL/GenBank/DDBJ whole genome shotgun (WGS) entry which is preliminary data.</text>
</comment>